<feature type="region of interest" description="Disordered" evidence="1">
    <location>
        <begin position="149"/>
        <end position="226"/>
    </location>
</feature>
<organism evidence="2 3">
    <name type="scientific">Trichoderma asperellum (strain ATCC 204424 / CBS 433.97 / NBRC 101777)</name>
    <dbReference type="NCBI Taxonomy" id="1042311"/>
    <lineage>
        <taxon>Eukaryota</taxon>
        <taxon>Fungi</taxon>
        <taxon>Dikarya</taxon>
        <taxon>Ascomycota</taxon>
        <taxon>Pezizomycotina</taxon>
        <taxon>Sordariomycetes</taxon>
        <taxon>Hypocreomycetidae</taxon>
        <taxon>Hypocreales</taxon>
        <taxon>Hypocreaceae</taxon>
        <taxon>Trichoderma</taxon>
    </lineage>
</organism>
<dbReference type="Proteomes" id="UP000240493">
    <property type="component" value="Unassembled WGS sequence"/>
</dbReference>
<gene>
    <name evidence="2" type="ORF">M441DRAFT_148102</name>
</gene>
<dbReference type="EMBL" id="KZ679267">
    <property type="protein sequence ID" value="PTB37793.1"/>
    <property type="molecule type" value="Genomic_DNA"/>
</dbReference>
<evidence type="ECO:0000313" key="3">
    <source>
        <dbReference type="Proteomes" id="UP000240493"/>
    </source>
</evidence>
<keyword evidence="3" id="KW-1185">Reference proteome</keyword>
<protein>
    <submittedName>
        <fullName evidence="2">Uncharacterized protein</fullName>
    </submittedName>
</protein>
<dbReference type="OrthoDB" id="4899201at2759"/>
<feature type="compositionally biased region" description="Polar residues" evidence="1">
    <location>
        <begin position="199"/>
        <end position="220"/>
    </location>
</feature>
<evidence type="ECO:0000256" key="1">
    <source>
        <dbReference type="SAM" id="MobiDB-lite"/>
    </source>
</evidence>
<feature type="compositionally biased region" description="Polar residues" evidence="1">
    <location>
        <begin position="161"/>
        <end position="176"/>
    </location>
</feature>
<name>A0A2T3YYZ7_TRIA4</name>
<sequence length="360" mass="40129">MPVQAIGLGTAPPNLTIANITVPHNIWVYSPFIKGSSSYEDALACLRMYRKQVTQLNHDQRLEIIQIITEGRFFRTRTAMKSATGHMFYRYAREKGFAPEHLSWPEYIVMHALYKGDLPPQYVSPIEKAFGTTAIEDFSYYPREIDGSISKPSIPKPKVSIGNSIPTPVPSLPSTQDKADGNEAGTKDDVLPAAKRQKTSPGIKTKQTLDTPTTVQQTPRATPMDQAAKDTENGALASIEEATQQQKFTTAPYSVTTPRTTPPINLDIRDILDRLPPKSSPKTEWVQRRHSRLEALEESHRDLTSKLDVMTTAFDATNTTIETIIIEVRADREGYNHVSGSIKDMVMGMADSIKDIKEQL</sequence>
<evidence type="ECO:0000313" key="2">
    <source>
        <dbReference type="EMBL" id="PTB37793.1"/>
    </source>
</evidence>
<reference evidence="2 3" key="1">
    <citation type="submission" date="2016-07" db="EMBL/GenBank/DDBJ databases">
        <title>Multiple horizontal gene transfer events from other fungi enriched the ability of initially mycotrophic Trichoderma (Ascomycota) to feed on dead plant biomass.</title>
        <authorList>
            <consortium name="DOE Joint Genome Institute"/>
            <person name="Aerts A."/>
            <person name="Atanasova L."/>
            <person name="Chenthamara K."/>
            <person name="Zhang J."/>
            <person name="Grujic M."/>
            <person name="Henrissat B."/>
            <person name="Kuo A."/>
            <person name="Salamov A."/>
            <person name="Lipzen A."/>
            <person name="Labutti K."/>
            <person name="Barry K."/>
            <person name="Miao Y."/>
            <person name="Rahimi M.J."/>
            <person name="Shen Q."/>
            <person name="Grigoriev I.V."/>
            <person name="Kubicek C.P."/>
            <person name="Druzhinina I.S."/>
        </authorList>
    </citation>
    <scope>NUCLEOTIDE SEQUENCE [LARGE SCALE GENOMIC DNA]</scope>
    <source>
        <strain evidence="2 3">CBS 433.97</strain>
    </source>
</reference>
<feature type="compositionally biased region" description="Basic and acidic residues" evidence="1">
    <location>
        <begin position="177"/>
        <end position="190"/>
    </location>
</feature>
<accession>A0A2T3YYZ7</accession>
<proteinExistence type="predicted"/>
<dbReference type="AlphaFoldDB" id="A0A2T3YYZ7"/>